<dbReference type="PANTHER" id="PTHR48081:SF30">
    <property type="entry name" value="ACETYL-HYDROLASE LIPR-RELATED"/>
    <property type="match status" value="1"/>
</dbReference>
<evidence type="ECO:0000259" key="3">
    <source>
        <dbReference type="Pfam" id="PF06439"/>
    </source>
</evidence>
<dbReference type="Pfam" id="PF20434">
    <property type="entry name" value="BD-FAE"/>
    <property type="match status" value="1"/>
</dbReference>
<proteinExistence type="inferred from homology"/>
<accession>A0A517MJM8</accession>
<dbReference type="AlphaFoldDB" id="A0A517MJM8"/>
<evidence type="ECO:0000256" key="1">
    <source>
        <dbReference type="ARBA" id="ARBA00010515"/>
    </source>
</evidence>
<dbReference type="Pfam" id="PF06439">
    <property type="entry name" value="3keto-disac_hyd"/>
    <property type="match status" value="1"/>
</dbReference>
<dbReference type="SUPFAM" id="SSF53474">
    <property type="entry name" value="alpha/beta-Hydrolases"/>
    <property type="match status" value="1"/>
</dbReference>
<keyword evidence="2" id="KW-0378">Hydrolase</keyword>
<dbReference type="Gene3D" id="2.60.120.560">
    <property type="entry name" value="Exo-inulinase, domain 1"/>
    <property type="match status" value="1"/>
</dbReference>
<feature type="domain" description="BD-FAE-like" evidence="4">
    <location>
        <begin position="294"/>
        <end position="499"/>
    </location>
</feature>
<evidence type="ECO:0000259" key="4">
    <source>
        <dbReference type="Pfam" id="PF20434"/>
    </source>
</evidence>
<reference evidence="5 6" key="1">
    <citation type="submission" date="2019-02" db="EMBL/GenBank/DDBJ databases">
        <title>Deep-cultivation of Planctomycetes and their phenomic and genomic characterization uncovers novel biology.</title>
        <authorList>
            <person name="Wiegand S."/>
            <person name="Jogler M."/>
            <person name="Boedeker C."/>
            <person name="Pinto D."/>
            <person name="Vollmers J."/>
            <person name="Rivas-Marin E."/>
            <person name="Kohn T."/>
            <person name="Peeters S.H."/>
            <person name="Heuer A."/>
            <person name="Rast P."/>
            <person name="Oberbeckmann S."/>
            <person name="Bunk B."/>
            <person name="Jeske O."/>
            <person name="Meyerdierks A."/>
            <person name="Storesund J.E."/>
            <person name="Kallscheuer N."/>
            <person name="Luecker S."/>
            <person name="Lage O.M."/>
            <person name="Pohl T."/>
            <person name="Merkel B.J."/>
            <person name="Hornburger P."/>
            <person name="Mueller R.-W."/>
            <person name="Bruemmer F."/>
            <person name="Labrenz M."/>
            <person name="Spormann A.M."/>
            <person name="Op den Camp H."/>
            <person name="Overmann J."/>
            <person name="Amann R."/>
            <person name="Jetten M.S.M."/>
            <person name="Mascher T."/>
            <person name="Medema M.H."/>
            <person name="Devos D.P."/>
            <person name="Kaster A.-K."/>
            <person name="Ovreas L."/>
            <person name="Rohde M."/>
            <person name="Galperin M.Y."/>
            <person name="Jogler C."/>
        </authorList>
    </citation>
    <scope>NUCLEOTIDE SEQUENCE [LARGE SCALE GENOMIC DNA]</scope>
    <source>
        <strain evidence="5 6">FF011L</strain>
    </source>
</reference>
<feature type="domain" description="3-keto-alpha-glucoside-1,2-lyase/3-keto-2-hydroxy-glucal hydratase" evidence="3">
    <location>
        <begin position="51"/>
        <end position="252"/>
    </location>
</feature>
<dbReference type="OrthoDB" id="257393at2"/>
<dbReference type="InterPro" id="IPR010496">
    <property type="entry name" value="AL/BT2_dom"/>
</dbReference>
<evidence type="ECO:0000256" key="2">
    <source>
        <dbReference type="ARBA" id="ARBA00022801"/>
    </source>
</evidence>
<dbReference type="PANTHER" id="PTHR48081">
    <property type="entry name" value="AB HYDROLASE SUPERFAMILY PROTEIN C4A8.06C"/>
    <property type="match status" value="1"/>
</dbReference>
<dbReference type="EMBL" id="CP036262">
    <property type="protein sequence ID" value="QDS94987.1"/>
    <property type="molecule type" value="Genomic_DNA"/>
</dbReference>
<dbReference type="KEGG" id="rml:FF011L_37710"/>
<evidence type="ECO:0000313" key="6">
    <source>
        <dbReference type="Proteomes" id="UP000320672"/>
    </source>
</evidence>
<sequence length="559" mass="61705">MPTFAFSRRRSSVASTYSHLRQTGQWFCVVAFVLSGLSLPAQAEKPQPPKGFQAIFNGEDLTGWYGLNPHQGTKLKGEAKEANLAAQRADFANHWTVENGELVNDGHGPYATTEADFGDMEFRLEYKTVAGADSGVYLRGTPQVQIWDWNQEFNPERPTRRPHMGSGGLFNNTPATLGRDPLRFADRPFGQWNKLRIQQIGARTWVWLNSRPVVEGAVMENFWDRSKPLPATGPIMLQTHGGEIRWRNLFVREIPKAEGERFLATHPALPEPTHFDVAYGPHLKQKLHFWKAPSDKPTPVLLFIHGGGWNAGGRMSGLTTMLPELLAAGISVASVEYRFIAEATEDGVVPPVKGPLHDAARALQYVRSQAKEWNIDKERIAASGGSAGACSSLWLAFHPDLADPDSEDPVARESSRLYCAAVTGAQTTLDPKQMKEWTPNSRYGGHAFGFKGQPATDGKPAVSQFDEFLAKRDSITEWIAEYSPYALVSKDDPPVYLFYSAPPAMGKPQKDPTHTSNFGVQLKAHCQAEGSECELVYPGAEGVENATVTEYLIQQLTGK</sequence>
<name>A0A517MJM8_9BACT</name>
<comment type="similarity">
    <text evidence="1">Belongs to the 'GDXG' lipolytic enzyme family.</text>
</comment>
<keyword evidence="6" id="KW-1185">Reference proteome</keyword>
<gene>
    <name evidence="5" type="ORF">FF011L_37710</name>
</gene>
<organism evidence="5 6">
    <name type="scientific">Roseimaritima multifibrata</name>
    <dbReference type="NCBI Taxonomy" id="1930274"/>
    <lineage>
        <taxon>Bacteria</taxon>
        <taxon>Pseudomonadati</taxon>
        <taxon>Planctomycetota</taxon>
        <taxon>Planctomycetia</taxon>
        <taxon>Pirellulales</taxon>
        <taxon>Pirellulaceae</taxon>
        <taxon>Roseimaritima</taxon>
    </lineage>
</organism>
<dbReference type="InterPro" id="IPR049492">
    <property type="entry name" value="BD-FAE-like_dom"/>
</dbReference>
<dbReference type="InterPro" id="IPR050300">
    <property type="entry name" value="GDXG_lipolytic_enzyme"/>
</dbReference>
<dbReference type="GO" id="GO:0004806">
    <property type="term" value="F:triacylglycerol lipase activity"/>
    <property type="evidence" value="ECO:0007669"/>
    <property type="project" value="TreeGrafter"/>
</dbReference>
<dbReference type="RefSeq" id="WP_145352911.1">
    <property type="nucleotide sequence ID" value="NZ_CP036262.1"/>
</dbReference>
<evidence type="ECO:0000313" key="5">
    <source>
        <dbReference type="EMBL" id="QDS94987.1"/>
    </source>
</evidence>
<dbReference type="InterPro" id="IPR029058">
    <property type="entry name" value="AB_hydrolase_fold"/>
</dbReference>
<protein>
    <submittedName>
        <fullName evidence="5">Acetyl esterase</fullName>
    </submittedName>
</protein>
<dbReference type="Gene3D" id="3.40.50.1820">
    <property type="entry name" value="alpha/beta hydrolase"/>
    <property type="match status" value="1"/>
</dbReference>
<dbReference type="Proteomes" id="UP000320672">
    <property type="component" value="Chromosome"/>
</dbReference>